<evidence type="ECO:0000256" key="1">
    <source>
        <dbReference type="ARBA" id="ARBA00004370"/>
    </source>
</evidence>
<evidence type="ECO:0000256" key="6">
    <source>
        <dbReference type="ARBA" id="ARBA00023136"/>
    </source>
</evidence>
<keyword evidence="5" id="KW-0732">Signal</keyword>
<dbReference type="Gene3D" id="2.20.200.10">
    <property type="entry name" value="Outer membrane efflux proteins (OEP)"/>
    <property type="match status" value="1"/>
</dbReference>
<accession>A0ABU1WW04</accession>
<evidence type="ECO:0000256" key="8">
    <source>
        <dbReference type="ARBA" id="ARBA00023288"/>
    </source>
</evidence>
<evidence type="ECO:0000313" key="11">
    <source>
        <dbReference type="Proteomes" id="UP001267638"/>
    </source>
</evidence>
<evidence type="ECO:0000256" key="4">
    <source>
        <dbReference type="ARBA" id="ARBA00022692"/>
    </source>
</evidence>
<dbReference type="PANTHER" id="PTHR30203">
    <property type="entry name" value="OUTER MEMBRANE CATION EFFLUX PROTEIN"/>
    <property type="match status" value="1"/>
</dbReference>
<comment type="subcellular location">
    <subcellularLocation>
        <location evidence="9">Cell membrane</location>
        <topology evidence="9">Lipid-anchor</topology>
    </subcellularLocation>
    <subcellularLocation>
        <location evidence="1">Membrane</location>
    </subcellularLocation>
</comment>
<evidence type="ECO:0000256" key="5">
    <source>
        <dbReference type="ARBA" id="ARBA00022729"/>
    </source>
</evidence>
<name>A0ABU1WW04_SPHXE</name>
<evidence type="ECO:0000256" key="9">
    <source>
        <dbReference type="RuleBase" id="RU362097"/>
    </source>
</evidence>
<keyword evidence="6 9" id="KW-0472">Membrane</keyword>
<evidence type="ECO:0000256" key="2">
    <source>
        <dbReference type="ARBA" id="ARBA00007613"/>
    </source>
</evidence>
<keyword evidence="7 9" id="KW-0564">Palmitate</keyword>
<protein>
    <submittedName>
        <fullName evidence="10">NodT family efflux transporter outer membrane factor (OMF) lipoprotein</fullName>
    </submittedName>
</protein>
<organism evidence="10 11">
    <name type="scientific">Sphingobium xenophagum</name>
    <dbReference type="NCBI Taxonomy" id="121428"/>
    <lineage>
        <taxon>Bacteria</taxon>
        <taxon>Pseudomonadati</taxon>
        <taxon>Pseudomonadota</taxon>
        <taxon>Alphaproteobacteria</taxon>
        <taxon>Sphingomonadales</taxon>
        <taxon>Sphingomonadaceae</taxon>
        <taxon>Sphingobium</taxon>
    </lineage>
</organism>
<comment type="caution">
    <text evidence="10">The sequence shown here is derived from an EMBL/GenBank/DDBJ whole genome shotgun (WGS) entry which is preliminary data.</text>
</comment>
<dbReference type="InterPro" id="IPR003423">
    <property type="entry name" value="OMP_efflux"/>
</dbReference>
<dbReference type="Pfam" id="PF02321">
    <property type="entry name" value="OEP"/>
    <property type="match status" value="2"/>
</dbReference>
<keyword evidence="11" id="KW-1185">Reference proteome</keyword>
<keyword evidence="8 9" id="KW-0449">Lipoprotein</keyword>
<dbReference type="EMBL" id="JAVDWV010000001">
    <property type="protein sequence ID" value="MDR7153492.1"/>
    <property type="molecule type" value="Genomic_DNA"/>
</dbReference>
<comment type="similarity">
    <text evidence="2 9">Belongs to the outer membrane factor (OMF) (TC 1.B.17) family.</text>
</comment>
<dbReference type="InterPro" id="IPR010131">
    <property type="entry name" value="MdtP/NodT-like"/>
</dbReference>
<sequence length="486" mass="50688">MSLLAGCAAVPDLGTKPEIRAADTIAAQQSLAAPQAAWPATDWWRAYGDPQLTALIEEGLRNAPDMAIAAARFRQAQALAQQSGAALLPSANLDASAAATKQSYNMGMPKEFVPQGWLGTGRLALDLGLDLDLWGKNRAALAAATSQARAAELDAQQAQLALTTGIADAYADLARLYDEADIQQRTLAIRMASQKLVADRRQNGLETRGSVRQADATVASARAQLAGARMAIELRQHQIAALIGAGPDRGAAITRPTPGALAPLGLPADVTTNLVARRPDIAAALARTEAAAKRIKVARADFFPAVRLSALIGLQSLGYNTVFANGGAIGSAQPFTNNLFQKDSIFGNAGPAVSLPIFHGGALQGQYRGARATYDEAVASYDKAVLTAYQEVADAVASRRTLDARLVDARAAVAASQDAYAIAKKRYDGGLSTYLDVLNVEDQLLAAQRTVSGLEASAFSLDIALIRALGGGFTPGAIMPKDAPHG</sequence>
<dbReference type="NCBIfam" id="TIGR01845">
    <property type="entry name" value="outer_NodT"/>
    <property type="match status" value="1"/>
</dbReference>
<dbReference type="Gene3D" id="1.20.1600.10">
    <property type="entry name" value="Outer membrane efflux proteins (OEP)"/>
    <property type="match status" value="1"/>
</dbReference>
<dbReference type="PANTHER" id="PTHR30203:SF20">
    <property type="entry name" value="MULTIDRUG RESISTANCE OUTER MEMBRANE PROTEIN MDTP-RELATED"/>
    <property type="match status" value="1"/>
</dbReference>
<reference evidence="10 11" key="1">
    <citation type="submission" date="2023-07" db="EMBL/GenBank/DDBJ databases">
        <title>Sorghum-associated microbial communities from plants grown in Nebraska, USA.</title>
        <authorList>
            <person name="Schachtman D."/>
        </authorList>
    </citation>
    <scope>NUCLEOTIDE SEQUENCE [LARGE SCALE GENOMIC DNA]</scope>
    <source>
        <strain evidence="10 11">4256</strain>
    </source>
</reference>
<keyword evidence="4 9" id="KW-0812">Transmembrane</keyword>
<dbReference type="SUPFAM" id="SSF56954">
    <property type="entry name" value="Outer membrane efflux proteins (OEP)"/>
    <property type="match status" value="1"/>
</dbReference>
<dbReference type="Proteomes" id="UP001267638">
    <property type="component" value="Unassembled WGS sequence"/>
</dbReference>
<evidence type="ECO:0000313" key="10">
    <source>
        <dbReference type="EMBL" id="MDR7153492.1"/>
    </source>
</evidence>
<proteinExistence type="inferred from homology"/>
<gene>
    <name evidence="10" type="ORF">J2W40_000286</name>
</gene>
<keyword evidence="3 9" id="KW-1134">Transmembrane beta strand</keyword>
<evidence type="ECO:0000256" key="7">
    <source>
        <dbReference type="ARBA" id="ARBA00023139"/>
    </source>
</evidence>
<evidence type="ECO:0000256" key="3">
    <source>
        <dbReference type="ARBA" id="ARBA00022452"/>
    </source>
</evidence>